<dbReference type="EMBL" id="JAQOWY010000252">
    <property type="protein sequence ID" value="KAK1845989.1"/>
    <property type="molecule type" value="Genomic_DNA"/>
</dbReference>
<evidence type="ECO:0000313" key="2">
    <source>
        <dbReference type="EMBL" id="KAK1845989.1"/>
    </source>
</evidence>
<accession>A0AAD9AI32</accession>
<evidence type="ECO:0000313" key="3">
    <source>
        <dbReference type="Proteomes" id="UP001243330"/>
    </source>
</evidence>
<evidence type="ECO:0000256" key="1">
    <source>
        <dbReference type="SAM" id="MobiDB-lite"/>
    </source>
</evidence>
<dbReference type="Proteomes" id="UP001243330">
    <property type="component" value="Unassembled WGS sequence"/>
</dbReference>
<proteinExistence type="predicted"/>
<sequence>MPPDACVRPCGLVLGGTLTPARCAGYSVCTCRRPLPIPFQRPTADTPRENVPGGVPSAYRRLAEDEAAPTPPIEAYTAPS</sequence>
<dbReference type="AlphaFoldDB" id="A0AAD9AI32"/>
<protein>
    <submittedName>
        <fullName evidence="2">Uncharacterized protein</fullName>
    </submittedName>
</protein>
<comment type="caution">
    <text evidence="2">The sequence shown here is derived from an EMBL/GenBank/DDBJ whole genome shotgun (WGS) entry which is preliminary data.</text>
</comment>
<feature type="region of interest" description="Disordered" evidence="1">
    <location>
        <begin position="61"/>
        <end position="80"/>
    </location>
</feature>
<keyword evidence="3" id="KW-1185">Reference proteome</keyword>
<gene>
    <name evidence="2" type="ORF">CCHR01_11355</name>
</gene>
<organism evidence="2 3">
    <name type="scientific">Colletotrichum chrysophilum</name>
    <dbReference type="NCBI Taxonomy" id="1836956"/>
    <lineage>
        <taxon>Eukaryota</taxon>
        <taxon>Fungi</taxon>
        <taxon>Dikarya</taxon>
        <taxon>Ascomycota</taxon>
        <taxon>Pezizomycotina</taxon>
        <taxon>Sordariomycetes</taxon>
        <taxon>Hypocreomycetidae</taxon>
        <taxon>Glomerellales</taxon>
        <taxon>Glomerellaceae</taxon>
        <taxon>Colletotrichum</taxon>
        <taxon>Colletotrichum gloeosporioides species complex</taxon>
    </lineage>
</organism>
<name>A0AAD9AI32_9PEZI</name>
<reference evidence="2" key="1">
    <citation type="submission" date="2023-01" db="EMBL/GenBank/DDBJ databases">
        <title>Colletotrichum chrysophilum M932 genome sequence.</title>
        <authorList>
            <person name="Baroncelli R."/>
        </authorList>
    </citation>
    <scope>NUCLEOTIDE SEQUENCE</scope>
    <source>
        <strain evidence="2">M932</strain>
    </source>
</reference>